<dbReference type="AlphaFoldDB" id="E9GUE7"/>
<gene>
    <name evidence="1" type="ORF">DAPPUDRAFT_322038</name>
</gene>
<evidence type="ECO:0000313" key="2">
    <source>
        <dbReference type="Proteomes" id="UP000000305"/>
    </source>
</evidence>
<dbReference type="Proteomes" id="UP000000305">
    <property type="component" value="Unassembled WGS sequence"/>
</dbReference>
<name>E9GUE7_DAPPU</name>
<protein>
    <submittedName>
        <fullName evidence="1">Uncharacterized protein</fullName>
    </submittedName>
</protein>
<dbReference type="InParanoid" id="E9GUE7"/>
<sequence length="122" mass="14545">MESEAMKRWGKLIDEKRLPYIRFMNQFNAQIDIKVMKLDEDIIQLRKGERVSAGFAQQKPQREMNNVPEKKEMFNPIIWYNGMLEIQMRMYPYSNNLATLFILSDLNSVCYSLDIHSVPYFV</sequence>
<organism evidence="1 2">
    <name type="scientific">Daphnia pulex</name>
    <name type="common">Water flea</name>
    <dbReference type="NCBI Taxonomy" id="6669"/>
    <lineage>
        <taxon>Eukaryota</taxon>
        <taxon>Metazoa</taxon>
        <taxon>Ecdysozoa</taxon>
        <taxon>Arthropoda</taxon>
        <taxon>Crustacea</taxon>
        <taxon>Branchiopoda</taxon>
        <taxon>Diplostraca</taxon>
        <taxon>Cladocera</taxon>
        <taxon>Anomopoda</taxon>
        <taxon>Daphniidae</taxon>
        <taxon>Daphnia</taxon>
    </lineage>
</organism>
<proteinExistence type="predicted"/>
<reference evidence="1 2" key="1">
    <citation type="journal article" date="2011" name="Science">
        <title>The ecoresponsive genome of Daphnia pulex.</title>
        <authorList>
            <person name="Colbourne J.K."/>
            <person name="Pfrender M.E."/>
            <person name="Gilbert D."/>
            <person name="Thomas W.K."/>
            <person name="Tucker A."/>
            <person name="Oakley T.H."/>
            <person name="Tokishita S."/>
            <person name="Aerts A."/>
            <person name="Arnold G.J."/>
            <person name="Basu M.K."/>
            <person name="Bauer D.J."/>
            <person name="Caceres C.E."/>
            <person name="Carmel L."/>
            <person name="Casola C."/>
            <person name="Choi J.H."/>
            <person name="Detter J.C."/>
            <person name="Dong Q."/>
            <person name="Dusheyko S."/>
            <person name="Eads B.D."/>
            <person name="Frohlich T."/>
            <person name="Geiler-Samerotte K.A."/>
            <person name="Gerlach D."/>
            <person name="Hatcher P."/>
            <person name="Jogdeo S."/>
            <person name="Krijgsveld J."/>
            <person name="Kriventseva E.V."/>
            <person name="Kultz D."/>
            <person name="Laforsch C."/>
            <person name="Lindquist E."/>
            <person name="Lopez J."/>
            <person name="Manak J.R."/>
            <person name="Muller J."/>
            <person name="Pangilinan J."/>
            <person name="Patwardhan R.P."/>
            <person name="Pitluck S."/>
            <person name="Pritham E.J."/>
            <person name="Rechtsteiner A."/>
            <person name="Rho M."/>
            <person name="Rogozin I.B."/>
            <person name="Sakarya O."/>
            <person name="Salamov A."/>
            <person name="Schaack S."/>
            <person name="Shapiro H."/>
            <person name="Shiga Y."/>
            <person name="Skalitzky C."/>
            <person name="Smith Z."/>
            <person name="Souvorov A."/>
            <person name="Sung W."/>
            <person name="Tang Z."/>
            <person name="Tsuchiya D."/>
            <person name="Tu H."/>
            <person name="Vos H."/>
            <person name="Wang M."/>
            <person name="Wolf Y.I."/>
            <person name="Yamagata H."/>
            <person name="Yamada T."/>
            <person name="Ye Y."/>
            <person name="Shaw J.R."/>
            <person name="Andrews J."/>
            <person name="Crease T.J."/>
            <person name="Tang H."/>
            <person name="Lucas S.M."/>
            <person name="Robertson H.M."/>
            <person name="Bork P."/>
            <person name="Koonin E.V."/>
            <person name="Zdobnov E.M."/>
            <person name="Grigoriev I.V."/>
            <person name="Lynch M."/>
            <person name="Boore J.L."/>
        </authorList>
    </citation>
    <scope>NUCLEOTIDE SEQUENCE [LARGE SCALE GENOMIC DNA]</scope>
</reference>
<dbReference type="KEGG" id="dpx:DAPPUDRAFT_322038"/>
<evidence type="ECO:0000313" key="1">
    <source>
        <dbReference type="EMBL" id="EFX76819.1"/>
    </source>
</evidence>
<dbReference type="HOGENOM" id="CLU_2029023_0_0_1"/>
<keyword evidence="2" id="KW-1185">Reference proteome</keyword>
<accession>E9GUE7</accession>
<dbReference type="EMBL" id="GL732566">
    <property type="protein sequence ID" value="EFX76819.1"/>
    <property type="molecule type" value="Genomic_DNA"/>
</dbReference>